<dbReference type="WBParaSite" id="PS1159_v2.g2551.t1">
    <property type="protein sequence ID" value="PS1159_v2.g2551.t1"/>
    <property type="gene ID" value="PS1159_v2.g2551"/>
</dbReference>
<sequence length="240" mass="27321">MSSKLSSASSSLPSNASEYLIVSKIFPFTGYQFDPFSLHLETLDGRELTFSKSDLPNNLWISTDLLKISSNQINEIYDNVVECEAKKVILNYSSFTDKIWMEKLAKFTKNCEEFQFYLNTANNLEFSIGNILSILPKTKKIYFFSLNNAAIPSFSSMDNFTAPPSLEYFCVGDLKACFSYDRLSDFMLKNQHIKFEFANIPKKGNVRGFVKDVIGKWGKNSNRPTFIKYTLQQNPVGSSL</sequence>
<accession>A0AC35G9L4</accession>
<protein>
    <submittedName>
        <fullName evidence="2">Uncharacterized protein</fullName>
    </submittedName>
</protein>
<dbReference type="Proteomes" id="UP000887580">
    <property type="component" value="Unplaced"/>
</dbReference>
<evidence type="ECO:0000313" key="1">
    <source>
        <dbReference type="Proteomes" id="UP000887580"/>
    </source>
</evidence>
<organism evidence="1 2">
    <name type="scientific">Panagrolaimus sp. PS1159</name>
    <dbReference type="NCBI Taxonomy" id="55785"/>
    <lineage>
        <taxon>Eukaryota</taxon>
        <taxon>Metazoa</taxon>
        <taxon>Ecdysozoa</taxon>
        <taxon>Nematoda</taxon>
        <taxon>Chromadorea</taxon>
        <taxon>Rhabditida</taxon>
        <taxon>Tylenchina</taxon>
        <taxon>Panagrolaimomorpha</taxon>
        <taxon>Panagrolaimoidea</taxon>
        <taxon>Panagrolaimidae</taxon>
        <taxon>Panagrolaimus</taxon>
    </lineage>
</organism>
<evidence type="ECO:0000313" key="2">
    <source>
        <dbReference type="WBParaSite" id="PS1159_v2.g2551.t1"/>
    </source>
</evidence>
<reference evidence="2" key="1">
    <citation type="submission" date="2022-11" db="UniProtKB">
        <authorList>
            <consortium name="WormBaseParasite"/>
        </authorList>
    </citation>
    <scope>IDENTIFICATION</scope>
</reference>
<name>A0AC35G9L4_9BILA</name>
<proteinExistence type="predicted"/>